<protein>
    <submittedName>
        <fullName evidence="1">Uncharacterized protein</fullName>
    </submittedName>
</protein>
<dbReference type="EMBL" id="QJKF01000030">
    <property type="protein sequence ID" value="PXX52774.1"/>
    <property type="molecule type" value="Genomic_DNA"/>
</dbReference>
<comment type="caution">
    <text evidence="1">The sequence shown here is derived from an EMBL/GenBank/DDBJ whole genome shotgun (WGS) entry which is preliminary data.</text>
</comment>
<accession>A0A318JN98</accession>
<dbReference type="AlphaFoldDB" id="A0A318JN98"/>
<dbReference type="RefSeq" id="WP_051187748.1">
    <property type="nucleotide sequence ID" value="NZ_QJKF01000030.1"/>
</dbReference>
<evidence type="ECO:0000313" key="2">
    <source>
        <dbReference type="Proteomes" id="UP000247569"/>
    </source>
</evidence>
<organism evidence="1 2">
    <name type="scientific">Nocardia tenerifensis</name>
    <dbReference type="NCBI Taxonomy" id="228006"/>
    <lineage>
        <taxon>Bacteria</taxon>
        <taxon>Bacillati</taxon>
        <taxon>Actinomycetota</taxon>
        <taxon>Actinomycetes</taxon>
        <taxon>Mycobacteriales</taxon>
        <taxon>Nocardiaceae</taxon>
        <taxon>Nocardia</taxon>
    </lineage>
</organism>
<proteinExistence type="predicted"/>
<reference evidence="1 2" key="1">
    <citation type="submission" date="2018-05" db="EMBL/GenBank/DDBJ databases">
        <title>Genomic Encyclopedia of Type Strains, Phase IV (KMG-IV): sequencing the most valuable type-strain genomes for metagenomic binning, comparative biology and taxonomic classification.</title>
        <authorList>
            <person name="Goeker M."/>
        </authorList>
    </citation>
    <scope>NUCLEOTIDE SEQUENCE [LARGE SCALE GENOMIC DNA]</scope>
    <source>
        <strain evidence="1 2">DSM 44704</strain>
    </source>
</reference>
<dbReference type="Proteomes" id="UP000247569">
    <property type="component" value="Unassembled WGS sequence"/>
</dbReference>
<sequence length="119" mass="12849">MFEYWSDEFSSSLRRVVDPPAPVLVDLSIAITLQGPFRRDAVSMRIKRAGLDCASTVPGLLYAWAQCIDGSWIGLVGFTIPTANGQGRIETRQWTVARALSPASPNLAGGDTGRTTEPP</sequence>
<name>A0A318JN98_9NOCA</name>
<gene>
    <name evidence="1" type="ORF">DFR70_13022</name>
</gene>
<evidence type="ECO:0000313" key="1">
    <source>
        <dbReference type="EMBL" id="PXX52774.1"/>
    </source>
</evidence>
<keyword evidence="2" id="KW-1185">Reference proteome</keyword>